<dbReference type="Pfam" id="PF24771">
    <property type="entry name" value="Ig_CFAP74_1st"/>
    <property type="match status" value="1"/>
</dbReference>
<evidence type="ECO:0000313" key="3">
    <source>
        <dbReference type="EMBL" id="KAI4536832.1"/>
    </source>
</evidence>
<dbReference type="Proteomes" id="UP001214576">
    <property type="component" value="Unassembled WGS sequence"/>
</dbReference>
<accession>A0AAD4Y722</accession>
<dbReference type="EMBL" id="JAKZEL010000015">
    <property type="protein sequence ID" value="KAI4536832.1"/>
    <property type="molecule type" value="Genomic_DNA"/>
</dbReference>
<name>A0AAD4Y722_OVIAM</name>
<feature type="region of interest" description="Disordered" evidence="2">
    <location>
        <begin position="303"/>
        <end position="331"/>
    </location>
</feature>
<feature type="compositionally biased region" description="Pro residues" evidence="2">
    <location>
        <begin position="531"/>
        <end position="542"/>
    </location>
</feature>
<keyword evidence="1" id="KW-0175">Coiled coil</keyword>
<feature type="compositionally biased region" description="Basic and acidic residues" evidence="2">
    <location>
        <begin position="316"/>
        <end position="331"/>
    </location>
</feature>
<feature type="region of interest" description="Disordered" evidence="2">
    <location>
        <begin position="531"/>
        <end position="560"/>
    </location>
</feature>
<evidence type="ECO:0000256" key="2">
    <source>
        <dbReference type="SAM" id="MobiDB-lite"/>
    </source>
</evidence>
<organism evidence="3 4">
    <name type="scientific">Ovis ammon polii</name>
    <dbReference type="NCBI Taxonomy" id="230172"/>
    <lineage>
        <taxon>Eukaryota</taxon>
        <taxon>Metazoa</taxon>
        <taxon>Chordata</taxon>
        <taxon>Craniata</taxon>
        <taxon>Vertebrata</taxon>
        <taxon>Euteleostomi</taxon>
        <taxon>Mammalia</taxon>
        <taxon>Eutheria</taxon>
        <taxon>Laurasiatheria</taxon>
        <taxon>Artiodactyla</taxon>
        <taxon>Ruminantia</taxon>
        <taxon>Pecora</taxon>
        <taxon>Bovidae</taxon>
        <taxon>Caprinae</taxon>
        <taxon>Ovis</taxon>
    </lineage>
</organism>
<evidence type="ECO:0008006" key="5">
    <source>
        <dbReference type="Google" id="ProtNLM"/>
    </source>
</evidence>
<reference evidence="3" key="1">
    <citation type="submission" date="2022-03" db="EMBL/GenBank/DDBJ databases">
        <title>Genomic analyses of argali, domestic sheep and their hybrids provide insights into chromosomal evolution, heterosis and genetic basis of agronomic traits.</title>
        <authorList>
            <person name="Li M."/>
        </authorList>
    </citation>
    <scope>NUCLEOTIDE SEQUENCE</scope>
    <source>
        <strain evidence="3">CAU-MHL-2022a</strain>
        <tissue evidence="3">Skin</tissue>
    </source>
</reference>
<evidence type="ECO:0000313" key="4">
    <source>
        <dbReference type="Proteomes" id="UP001214576"/>
    </source>
</evidence>
<comment type="caution">
    <text evidence="3">The sequence shown here is derived from an EMBL/GenBank/DDBJ whole genome shotgun (WGS) entry which is preliminary data.</text>
</comment>
<evidence type="ECO:0000256" key="1">
    <source>
        <dbReference type="SAM" id="Coils"/>
    </source>
</evidence>
<proteinExistence type="predicted"/>
<feature type="compositionally biased region" description="Basic and acidic residues" evidence="2">
    <location>
        <begin position="490"/>
        <end position="501"/>
    </location>
</feature>
<protein>
    <recommendedName>
        <fullName evidence="5">Cilia- and flagella-associated protein 74</fullName>
    </recommendedName>
</protein>
<keyword evidence="4" id="KW-1185">Reference proteome</keyword>
<feature type="region of interest" description="Disordered" evidence="2">
    <location>
        <begin position="490"/>
        <end position="512"/>
    </location>
</feature>
<sequence>MPADRRARQDLRPGKSWRYAMVLPLCPDTKTTVRDPVSMPADRNKQEARMITWQLLGWMMHAERSGYRLRVSASVPPSCSVQGGVLLSPYGAEQGITHLALEDGIHSFGEAETTWQRGPHAKSLQQPEINVYSNKGCSRKLGFMAAFSHRGPEDQMEEDDKKLLDDKPLMEDGIEQSKDKQKQRLTAQEKMQASLLRRDLSQVDQLHEEKDLFIQKTRGELRACRRRMELLVKQQESVAAEMAAERAANNMAAMGRLEAASQRLCSELKNEWDLQARMMAVLQQSESALWQIEVQEGQLEDARKSAQEEAAAARRGLQERAAKQLDREMGASEKAEQNRLLRARRCVHLQKELGLRQQKLVEEAQKNHRKALKFLKASLGRIREQEQKEELETREHMRRRMDAVLALKNSISANRETLRKFQAWGQTKRELAEQQAQAEKKAILAQGGDAFKHLCHQRRRQELEAQNRAFEEEQKRRKQEIVSRLLKEEAVEDRRRPRPEPPRPAGQRSLRDQTWSYVATVCDGQNAEAPPCCPLQRQPPPSSLFQPDVPGQRPGPAPEQIKENKSRFYQSSLLLTAISSESVQGDGSSLSGEDTLAWPEIPGLWKEDYKPFQVSKEDVDRKPVGGTKMDKDILARTMQRLRSGVIHKQVASGREFRGCPFNSKPKFIHFKDFDVGKVYKKKITLINATYTINYCKLVGVDEGLQDFIHVE</sequence>
<dbReference type="PANTHER" id="PTHR22538:SF0">
    <property type="entry name" value="CILIA- AND FLAGELLA-ASSOCIATED PROTEIN 74"/>
    <property type="match status" value="1"/>
</dbReference>
<feature type="coiled-coil region" evidence="1">
    <location>
        <begin position="453"/>
        <end position="480"/>
    </location>
</feature>
<gene>
    <name evidence="3" type="ORF">MG293_013035</name>
</gene>
<dbReference type="PANTHER" id="PTHR22538">
    <property type="entry name" value="CILIA- AND FLAGELLA-ASSOCIATED PROTEIN 74"/>
    <property type="match status" value="1"/>
</dbReference>
<dbReference type="AlphaFoldDB" id="A0AAD4Y722"/>